<gene>
    <name evidence="4" type="ORF">RDWZM_008296</name>
</gene>
<feature type="region of interest" description="Disordered" evidence="1">
    <location>
        <begin position="74"/>
        <end position="138"/>
    </location>
</feature>
<evidence type="ECO:0000256" key="2">
    <source>
        <dbReference type="SAM" id="Phobius"/>
    </source>
</evidence>
<dbReference type="Pfam" id="PF16414">
    <property type="entry name" value="NPC1_N"/>
    <property type="match status" value="1"/>
</dbReference>
<keyword evidence="2" id="KW-0472">Membrane</keyword>
<dbReference type="EMBL" id="JAPWDV010000003">
    <property type="protein sequence ID" value="KAJ6217139.1"/>
    <property type="molecule type" value="Genomic_DNA"/>
</dbReference>
<keyword evidence="2" id="KW-0812">Transmembrane</keyword>
<dbReference type="GO" id="GO:0032934">
    <property type="term" value="F:sterol binding"/>
    <property type="evidence" value="ECO:0007669"/>
    <property type="project" value="TreeGrafter"/>
</dbReference>
<evidence type="ECO:0000259" key="3">
    <source>
        <dbReference type="Pfam" id="PF16414"/>
    </source>
</evidence>
<keyword evidence="5" id="KW-1185">Reference proteome</keyword>
<dbReference type="PANTHER" id="PTHR45727">
    <property type="entry name" value="NPC INTRACELLULAR CHOLESTEROL TRANSPORTER 1"/>
    <property type="match status" value="1"/>
</dbReference>
<evidence type="ECO:0000256" key="1">
    <source>
        <dbReference type="SAM" id="MobiDB-lite"/>
    </source>
</evidence>
<dbReference type="GO" id="GO:0015918">
    <property type="term" value="P:sterol transport"/>
    <property type="evidence" value="ECO:0007669"/>
    <property type="project" value="TreeGrafter"/>
</dbReference>
<comment type="caution">
    <text evidence="4">The sequence shown here is derived from an EMBL/GenBank/DDBJ whole genome shotgun (WGS) entry which is preliminary data.</text>
</comment>
<keyword evidence="2" id="KW-1133">Transmembrane helix</keyword>
<organism evidence="4 5">
    <name type="scientific">Blomia tropicalis</name>
    <name type="common">Mite</name>
    <dbReference type="NCBI Taxonomy" id="40697"/>
    <lineage>
        <taxon>Eukaryota</taxon>
        <taxon>Metazoa</taxon>
        <taxon>Ecdysozoa</taxon>
        <taxon>Arthropoda</taxon>
        <taxon>Chelicerata</taxon>
        <taxon>Arachnida</taxon>
        <taxon>Acari</taxon>
        <taxon>Acariformes</taxon>
        <taxon>Sarcoptiformes</taxon>
        <taxon>Astigmata</taxon>
        <taxon>Glycyphagoidea</taxon>
        <taxon>Echimyopodidae</taxon>
        <taxon>Blomia</taxon>
    </lineage>
</organism>
<feature type="transmembrane region" description="Helical" evidence="2">
    <location>
        <begin position="427"/>
        <end position="450"/>
    </location>
</feature>
<evidence type="ECO:0000313" key="4">
    <source>
        <dbReference type="EMBL" id="KAJ6217139.1"/>
    </source>
</evidence>
<dbReference type="AlphaFoldDB" id="A0A9Q0M144"/>
<reference evidence="4" key="1">
    <citation type="submission" date="2022-12" db="EMBL/GenBank/DDBJ databases">
        <title>Genome assemblies of Blomia tropicalis.</title>
        <authorList>
            <person name="Cui Y."/>
        </authorList>
    </citation>
    <scope>NUCLEOTIDE SEQUENCE</scope>
    <source>
        <tissue evidence="4">Adult mites</tissue>
    </source>
</reference>
<evidence type="ECO:0000313" key="5">
    <source>
        <dbReference type="Proteomes" id="UP001142055"/>
    </source>
</evidence>
<dbReference type="GO" id="GO:0016020">
    <property type="term" value="C:membrane"/>
    <property type="evidence" value="ECO:0007669"/>
    <property type="project" value="TreeGrafter"/>
</dbReference>
<dbReference type="Proteomes" id="UP001142055">
    <property type="component" value="Chromosome 3"/>
</dbReference>
<proteinExistence type="predicted"/>
<feature type="domain" description="Niemann-Pick C1 N-terminal" evidence="3">
    <location>
        <begin position="147"/>
        <end position="398"/>
    </location>
</feature>
<feature type="compositionally biased region" description="Basic residues" evidence="1">
    <location>
        <begin position="82"/>
        <end position="97"/>
    </location>
</feature>
<dbReference type="InterPro" id="IPR032190">
    <property type="entry name" value="NPC1_N"/>
</dbReference>
<name>A0A9Q0M144_BLOTA</name>
<feature type="compositionally biased region" description="Low complexity" evidence="1">
    <location>
        <begin position="100"/>
        <end position="112"/>
    </location>
</feature>
<sequence length="455" mass="51341">MSTVYRADSDNGANQTLTNVLHNSSSFDIDSTDSNSTYSSTDITFIDVTTMQYIPIISSTSIPNVSLSEPELLATSTTTVRPKGKSNKKGSKRKPNKQHSNNSTSTRSRANNGHSSSSRRKKPTSHQQNRWVEETVPEQDQLKPEHTCLIGEVCMRNGKLGYCYKPHSPIMYNKDSQSTEDFYDMMLENCGHFFDNDENLRHPLCCSPEQEETIARLNANIDLIRRSCPSCLVNVKKLFCNLFCAPNQRDFVRVDRIKGETVMEVTYAMSEQFVQTFFSSCQDVRVFGAYLLDYEYGCGKLKRANCTAVEFMRSLGGLSEIPFNFRPLIIDQTDGRIIHPLINAESDSQPNTISMNGEWPNALMNDTGYRCDQAAPNMSPCQCDHCPRMCSIQSAKQNAVRFNQMSHNSIESTIVASNSSTLFTNSYSLLLCFMLTLCMFPFSIHIPFILNIRLN</sequence>
<accession>A0A9Q0M144</accession>
<dbReference type="PANTHER" id="PTHR45727:SF2">
    <property type="entry name" value="NPC INTRACELLULAR CHOLESTEROL TRANSPORTER 1"/>
    <property type="match status" value="1"/>
</dbReference>
<protein>
    <recommendedName>
        <fullName evidence="3">Niemann-Pick C1 N-terminal domain-containing protein</fullName>
    </recommendedName>
</protein>